<feature type="transmembrane region" description="Helical" evidence="1">
    <location>
        <begin position="121"/>
        <end position="141"/>
    </location>
</feature>
<proteinExistence type="predicted"/>
<keyword evidence="1" id="KW-0812">Transmembrane</keyword>
<dbReference type="InterPro" id="IPR046580">
    <property type="entry name" value="DUF6640"/>
</dbReference>
<organism evidence="2">
    <name type="scientific">marine metagenome</name>
    <dbReference type="NCBI Taxonomy" id="408172"/>
    <lineage>
        <taxon>unclassified sequences</taxon>
        <taxon>metagenomes</taxon>
        <taxon>ecological metagenomes</taxon>
    </lineage>
</organism>
<feature type="transmembrane region" description="Helical" evidence="1">
    <location>
        <begin position="82"/>
        <end position="101"/>
    </location>
</feature>
<feature type="transmembrane region" description="Helical" evidence="1">
    <location>
        <begin position="12"/>
        <end position="31"/>
    </location>
</feature>
<sequence>MPSTAFSGRANISRWLITIATVVYGLIPPLVDLDQTHVFHSDWTPHARLHAVWQLGTNSGLALLALYLMWPKRNNDLLRTRIAGLIGLLVYGGFFVSALTRQLFGGELAAQQGASSTFMELYGNVIVFAPMIILVTIGLWLSGRGVAD</sequence>
<feature type="transmembrane region" description="Helical" evidence="1">
    <location>
        <begin position="51"/>
        <end position="70"/>
    </location>
</feature>
<keyword evidence="1" id="KW-0472">Membrane</keyword>
<dbReference type="EMBL" id="UINC01008979">
    <property type="protein sequence ID" value="SVA40347.1"/>
    <property type="molecule type" value="Genomic_DNA"/>
</dbReference>
<protein>
    <submittedName>
        <fullName evidence="2">Uncharacterized protein</fullName>
    </submittedName>
</protein>
<dbReference type="Pfam" id="PF20345">
    <property type="entry name" value="DUF6640"/>
    <property type="match status" value="1"/>
</dbReference>
<dbReference type="AlphaFoldDB" id="A0A381VL15"/>
<evidence type="ECO:0000256" key="1">
    <source>
        <dbReference type="SAM" id="Phobius"/>
    </source>
</evidence>
<keyword evidence="1" id="KW-1133">Transmembrane helix</keyword>
<accession>A0A381VL15</accession>
<gene>
    <name evidence="2" type="ORF">METZ01_LOCUS93201</name>
</gene>
<evidence type="ECO:0000313" key="2">
    <source>
        <dbReference type="EMBL" id="SVA40347.1"/>
    </source>
</evidence>
<name>A0A381VL15_9ZZZZ</name>
<reference evidence="2" key="1">
    <citation type="submission" date="2018-05" db="EMBL/GenBank/DDBJ databases">
        <authorList>
            <person name="Lanie J.A."/>
            <person name="Ng W.-L."/>
            <person name="Kazmierczak K.M."/>
            <person name="Andrzejewski T.M."/>
            <person name="Davidsen T.M."/>
            <person name="Wayne K.J."/>
            <person name="Tettelin H."/>
            <person name="Glass J.I."/>
            <person name="Rusch D."/>
            <person name="Podicherti R."/>
            <person name="Tsui H.-C.T."/>
            <person name="Winkler M.E."/>
        </authorList>
    </citation>
    <scope>NUCLEOTIDE SEQUENCE</scope>
</reference>